<dbReference type="InterPro" id="IPR002104">
    <property type="entry name" value="Integrase_catalytic"/>
</dbReference>
<dbReference type="Gene3D" id="1.10.150.130">
    <property type="match status" value="1"/>
</dbReference>
<dbReference type="EMBL" id="FNEH01000033">
    <property type="protein sequence ID" value="SDJ19177.1"/>
    <property type="molecule type" value="Genomic_DNA"/>
</dbReference>
<dbReference type="PANTHER" id="PTHR30349">
    <property type="entry name" value="PHAGE INTEGRASE-RELATED"/>
    <property type="match status" value="1"/>
</dbReference>
<evidence type="ECO:0000313" key="21">
    <source>
        <dbReference type="Proteomes" id="UP000324896"/>
    </source>
</evidence>
<dbReference type="NCBIfam" id="NF040815">
    <property type="entry name" value="recomb_XerA_Arch"/>
    <property type="match status" value="1"/>
</dbReference>
<dbReference type="PROSITE" id="PS51900">
    <property type="entry name" value="CB"/>
    <property type="match status" value="1"/>
</dbReference>
<dbReference type="InterPro" id="IPR011010">
    <property type="entry name" value="DNA_brk_join_enz"/>
</dbReference>
<evidence type="ECO:0000256" key="6">
    <source>
        <dbReference type="ARBA" id="ARBA00022829"/>
    </source>
</evidence>
<dbReference type="GO" id="GO:0015074">
    <property type="term" value="P:DNA integration"/>
    <property type="evidence" value="ECO:0007669"/>
    <property type="project" value="UniProtKB-KW"/>
</dbReference>
<evidence type="ECO:0000256" key="2">
    <source>
        <dbReference type="ARBA" id="ARBA00004496"/>
    </source>
</evidence>
<evidence type="ECO:0000313" key="18">
    <source>
        <dbReference type="Proteomes" id="UP000198612"/>
    </source>
</evidence>
<dbReference type="SUPFAM" id="SSF56349">
    <property type="entry name" value="DNA breaking-rejoining enzymes"/>
    <property type="match status" value="1"/>
</dbReference>
<evidence type="ECO:0000313" key="20">
    <source>
        <dbReference type="Proteomes" id="UP000199519"/>
    </source>
</evidence>
<dbReference type="InterPro" id="IPR010998">
    <property type="entry name" value="Integrase_recombinase_N"/>
</dbReference>
<sequence>MIKISQLDFLQALNKFKKYLDVEKGYSELTIKEYDSDLHQLHKYLREELDFEEGFKADDVDRLDISEFLADAVIINNNKAVTRNRKLFAVRSFYKYLLHYGIVDKNPAEAIESSKTDTRLEPIYLKLKEAQKFIQAIDENGGLNRLRDLAIVKLFLYAGLRISELVNLDFDNIDFDDGSIKFYGKGKKERYVPLHQDVVLSIRRYMRERNSIKIKESDARQAVFISRHGRRISPRTIQLFVKKYAKKAGLSRADKITPHKLRHTFASTLYRQTKDIKVLQDLLGHANLSTTQIYTHVDTEEKKNAIDEMPDF</sequence>
<name>A0A1G6MB39_9FIRM</name>
<accession>A0A1G6MB39</accession>
<dbReference type="Proteomes" id="UP000324896">
    <property type="component" value="Unassembled WGS sequence"/>
</dbReference>
<protein>
    <submittedName>
        <fullName evidence="14">Phage integrase, N-terminal SAM-like domain</fullName>
    </submittedName>
</protein>
<dbReference type="Gene3D" id="1.10.443.10">
    <property type="entry name" value="Intergrase catalytic core"/>
    <property type="match status" value="1"/>
</dbReference>
<dbReference type="Pfam" id="PF02899">
    <property type="entry name" value="Phage_int_SAM_1"/>
    <property type="match status" value="1"/>
</dbReference>
<dbReference type="InterPro" id="IPR044068">
    <property type="entry name" value="CB"/>
</dbReference>
<proteinExistence type="inferred from homology"/>
<evidence type="ECO:0000313" key="14">
    <source>
        <dbReference type="EMBL" id="SDC52719.1"/>
    </source>
</evidence>
<evidence type="ECO:0000259" key="12">
    <source>
        <dbReference type="PROSITE" id="PS51898"/>
    </source>
</evidence>
<evidence type="ECO:0000256" key="11">
    <source>
        <dbReference type="PROSITE-ProRule" id="PRU01248"/>
    </source>
</evidence>
<dbReference type="GO" id="GO:0005737">
    <property type="term" value="C:cytoplasm"/>
    <property type="evidence" value="ECO:0007669"/>
    <property type="project" value="UniProtKB-SubCell"/>
</dbReference>
<evidence type="ECO:0000256" key="10">
    <source>
        <dbReference type="ARBA" id="ARBA00023306"/>
    </source>
</evidence>
<reference evidence="16 19" key="2">
    <citation type="submission" date="2016-10" db="EMBL/GenBank/DDBJ databases">
        <authorList>
            <person name="de Groot N.N."/>
        </authorList>
    </citation>
    <scope>NUCLEOTIDE SEQUENCE [LARGE SCALE GENOMIC DNA]</scope>
    <source>
        <strain evidence="16 19">WG7</strain>
    </source>
</reference>
<organism evidence="14 21">
    <name type="scientific">Halanaerobium congolense</name>
    <dbReference type="NCBI Taxonomy" id="54121"/>
    <lineage>
        <taxon>Bacteria</taxon>
        <taxon>Bacillati</taxon>
        <taxon>Bacillota</taxon>
        <taxon>Clostridia</taxon>
        <taxon>Halanaerobiales</taxon>
        <taxon>Halanaerobiaceae</taxon>
        <taxon>Halanaerobium</taxon>
    </lineage>
</organism>
<feature type="domain" description="Tyr recombinase" evidence="12">
    <location>
        <begin position="120"/>
        <end position="307"/>
    </location>
</feature>
<dbReference type="GO" id="GO:0051301">
    <property type="term" value="P:cell division"/>
    <property type="evidence" value="ECO:0007669"/>
    <property type="project" value="UniProtKB-KW"/>
</dbReference>
<dbReference type="GO" id="GO:0007059">
    <property type="term" value="P:chromosome segregation"/>
    <property type="evidence" value="ECO:0007669"/>
    <property type="project" value="UniProtKB-KW"/>
</dbReference>
<dbReference type="InterPro" id="IPR050090">
    <property type="entry name" value="Tyrosine_recombinase_XerCD"/>
</dbReference>
<evidence type="ECO:0000313" key="17">
    <source>
        <dbReference type="EMBL" id="SES82645.1"/>
    </source>
</evidence>
<dbReference type="Proteomes" id="UP000199519">
    <property type="component" value="Unassembled WGS sequence"/>
</dbReference>
<evidence type="ECO:0000256" key="3">
    <source>
        <dbReference type="ARBA" id="ARBA00008857"/>
    </source>
</evidence>
<evidence type="ECO:0000313" key="15">
    <source>
        <dbReference type="EMBL" id="SDF09410.1"/>
    </source>
</evidence>
<dbReference type="AlphaFoldDB" id="A0A1G6MB39"/>
<comment type="subcellular location">
    <subcellularLocation>
        <location evidence="2">Cytoplasm</location>
    </subcellularLocation>
</comment>
<evidence type="ECO:0000256" key="9">
    <source>
        <dbReference type="ARBA" id="ARBA00023172"/>
    </source>
</evidence>
<dbReference type="GO" id="GO:0003677">
    <property type="term" value="F:DNA binding"/>
    <property type="evidence" value="ECO:0007669"/>
    <property type="project" value="UniProtKB-UniRule"/>
</dbReference>
<comment type="function">
    <text evidence="1">Site-specific tyrosine recombinase, which acts by catalyzing the cutting and rejoining of the recombining DNA molecules.</text>
</comment>
<keyword evidence="8 11" id="KW-0238">DNA-binding</keyword>
<evidence type="ECO:0000256" key="4">
    <source>
        <dbReference type="ARBA" id="ARBA00022490"/>
    </source>
</evidence>
<dbReference type="PANTHER" id="PTHR30349:SF77">
    <property type="entry name" value="TYROSINE RECOMBINASE XERC"/>
    <property type="match status" value="1"/>
</dbReference>
<comment type="similarity">
    <text evidence="3">Belongs to the 'phage' integrase family.</text>
</comment>
<evidence type="ECO:0000313" key="16">
    <source>
        <dbReference type="EMBL" id="SDJ19177.1"/>
    </source>
</evidence>
<keyword evidence="20" id="KW-1185">Reference proteome</keyword>
<dbReference type="InterPro" id="IPR013762">
    <property type="entry name" value="Integrase-like_cat_sf"/>
</dbReference>
<evidence type="ECO:0000256" key="5">
    <source>
        <dbReference type="ARBA" id="ARBA00022618"/>
    </source>
</evidence>
<keyword evidence="5" id="KW-0132">Cell division</keyword>
<evidence type="ECO:0000259" key="13">
    <source>
        <dbReference type="PROSITE" id="PS51900"/>
    </source>
</evidence>
<evidence type="ECO:0000313" key="19">
    <source>
        <dbReference type="Proteomes" id="UP000198945"/>
    </source>
</evidence>
<dbReference type="EMBL" id="FOHG01000007">
    <property type="protein sequence ID" value="SES82645.1"/>
    <property type="molecule type" value="Genomic_DNA"/>
</dbReference>
<reference evidence="18 20" key="1">
    <citation type="submission" date="2016-10" db="EMBL/GenBank/DDBJ databases">
        <authorList>
            <person name="Varghese N."/>
            <person name="Submissions S."/>
        </authorList>
    </citation>
    <scope>NUCLEOTIDE SEQUENCE [LARGE SCALE GENOMIC DNA]</scope>
    <source>
        <strain evidence="14 21">WG10</strain>
        <strain evidence="15 20">WG2</strain>
        <strain evidence="17 18">WG5</strain>
    </source>
</reference>
<dbReference type="Proteomes" id="UP000198945">
    <property type="component" value="Unassembled WGS sequence"/>
</dbReference>
<evidence type="ECO:0000256" key="7">
    <source>
        <dbReference type="ARBA" id="ARBA00022908"/>
    </source>
</evidence>
<gene>
    <name evidence="14" type="ORF">SAMN04488597_1089</name>
    <name evidence="15" type="ORF">SAMN04488598_10621</name>
    <name evidence="17" type="ORF">SAMN04515652_10782</name>
    <name evidence="16" type="ORF">SAMN04515654_13315</name>
</gene>
<dbReference type="PROSITE" id="PS51898">
    <property type="entry name" value="TYR_RECOMBINASE"/>
    <property type="match status" value="1"/>
</dbReference>
<dbReference type="RefSeq" id="WP_089717617.1">
    <property type="nucleotide sequence ID" value="NZ_FMYT01000008.1"/>
</dbReference>
<dbReference type="EMBL" id="FMYT01000008">
    <property type="protein sequence ID" value="SDC52719.1"/>
    <property type="molecule type" value="Genomic_DNA"/>
</dbReference>
<evidence type="ECO:0000256" key="8">
    <source>
        <dbReference type="ARBA" id="ARBA00023125"/>
    </source>
</evidence>
<dbReference type="EMBL" id="FNBJ01000006">
    <property type="protein sequence ID" value="SDF09410.1"/>
    <property type="molecule type" value="Genomic_DNA"/>
</dbReference>
<dbReference type="Pfam" id="PF00589">
    <property type="entry name" value="Phage_integrase"/>
    <property type="match status" value="1"/>
</dbReference>
<evidence type="ECO:0000256" key="1">
    <source>
        <dbReference type="ARBA" id="ARBA00003283"/>
    </source>
</evidence>
<dbReference type="GO" id="GO:0006310">
    <property type="term" value="P:DNA recombination"/>
    <property type="evidence" value="ECO:0007669"/>
    <property type="project" value="UniProtKB-KW"/>
</dbReference>
<keyword evidence="6" id="KW-0159">Chromosome partition</keyword>
<keyword evidence="7" id="KW-0229">DNA integration</keyword>
<dbReference type="Proteomes" id="UP000198612">
    <property type="component" value="Unassembled WGS sequence"/>
</dbReference>
<keyword evidence="4" id="KW-0963">Cytoplasm</keyword>
<dbReference type="InterPro" id="IPR004107">
    <property type="entry name" value="Integrase_SAM-like_N"/>
</dbReference>
<feature type="domain" description="Core-binding (CB)" evidence="13">
    <location>
        <begin position="7"/>
        <end position="98"/>
    </location>
</feature>
<keyword evidence="9" id="KW-0233">DNA recombination</keyword>
<keyword evidence="10" id="KW-0131">Cell cycle</keyword>